<accession>A0A6L7GFX8</accession>
<evidence type="ECO:0000256" key="8">
    <source>
        <dbReference type="ARBA" id="ARBA00023186"/>
    </source>
</evidence>
<dbReference type="PANTHER" id="PTHR47529:SF1">
    <property type="entry name" value="PERIPLASMIC CHAPERONE PPID"/>
    <property type="match status" value="1"/>
</dbReference>
<name>A0A6L7GFX8_9SPHN</name>
<comment type="similarity">
    <text evidence="11">Belongs to the PpiD chaperone family.</text>
</comment>
<comment type="caution">
    <text evidence="16">The sequence shown here is derived from an EMBL/GenBank/DDBJ whole genome shotgun (WGS) entry which is preliminary data.</text>
</comment>
<keyword evidence="7" id="KW-0472">Membrane</keyword>
<dbReference type="EMBL" id="WTYU01000001">
    <property type="protein sequence ID" value="MXP14194.1"/>
    <property type="molecule type" value="Genomic_DNA"/>
</dbReference>
<dbReference type="InterPro" id="IPR027304">
    <property type="entry name" value="Trigger_fact/SurA_dom_sf"/>
</dbReference>
<dbReference type="AlphaFoldDB" id="A0A6L7GFX8"/>
<dbReference type="GO" id="GO:0003755">
    <property type="term" value="F:peptidyl-prolyl cis-trans isomerase activity"/>
    <property type="evidence" value="ECO:0007669"/>
    <property type="project" value="UniProtKB-KW"/>
</dbReference>
<evidence type="ECO:0000256" key="7">
    <source>
        <dbReference type="ARBA" id="ARBA00023136"/>
    </source>
</evidence>
<protein>
    <recommendedName>
        <fullName evidence="2">Parvulin-like PPIase</fullName>
    </recommendedName>
    <alternativeName>
        <fullName evidence="9">Peptidyl-prolyl cis-trans isomerase plp</fullName>
    </alternativeName>
    <alternativeName>
        <fullName evidence="12">Periplasmic chaperone PpiD</fullName>
    </alternativeName>
    <alternativeName>
        <fullName evidence="13">Periplasmic folding chaperone</fullName>
    </alternativeName>
    <alternativeName>
        <fullName evidence="10">Rotamase plp</fullName>
    </alternativeName>
</protein>
<dbReference type="Pfam" id="PF13145">
    <property type="entry name" value="Rotamase_2"/>
    <property type="match status" value="1"/>
</dbReference>
<evidence type="ECO:0000256" key="9">
    <source>
        <dbReference type="ARBA" id="ARBA00030642"/>
    </source>
</evidence>
<evidence type="ECO:0000256" key="10">
    <source>
        <dbReference type="ARBA" id="ARBA00031484"/>
    </source>
</evidence>
<dbReference type="Proteomes" id="UP000473531">
    <property type="component" value="Unassembled WGS sequence"/>
</dbReference>
<evidence type="ECO:0000256" key="3">
    <source>
        <dbReference type="ARBA" id="ARBA00022475"/>
    </source>
</evidence>
<feature type="domain" description="PpiC" evidence="15">
    <location>
        <begin position="272"/>
        <end position="360"/>
    </location>
</feature>
<keyword evidence="14" id="KW-0697">Rotamase</keyword>
<dbReference type="GO" id="GO:0005886">
    <property type="term" value="C:plasma membrane"/>
    <property type="evidence" value="ECO:0007669"/>
    <property type="project" value="UniProtKB-SubCell"/>
</dbReference>
<sequence length="643" mass="68467">MLSVFRNFFKSKVGIVVTLAFLGIIAFAFASADVSNTGTFGGVAGGNRVAVVGGEKISSADLARAANSSLDNVRQDNPTISMPVFLQQGGLGQVLDQMIDRSAIGGFAEKYGLRAGANLVNSEIIAIPAFRGANGNFDENAYRQAIAARGLSDSLVRQDLGDGLLAKQILVPASFGAVMPDKFVSRYASLLKEQRKGSIGIVPSAAFAPKTAPTEKQVQDFYAASRGDYIRPERRVIRFASFGADSISGSLEPTAREISANYEANREKYAARETRGFSQLIVPTQQAANAIRSRVQSGGSLEAAAREAGLAVAAIGPFDRQQLSGQASAAVAQAAFAAARGTVAAPARSGLGWHVIRVDSVDKTAGRNLDQARSEILTTLREEKRRTALADLSASIEERLEEGESLVDVAKELGIELQTTRPITGNGLVYGSQNETAPEILGPVLQTAFQMEEGEPQLAEVARGETFMIFEASDITPSAAAPLKEIRQQVVAGWRLAEGSKAARAAADRILKRMQAGSTIAQATAAEKIKLPPVDPINLSREQLAATGQVPPPLALLFSMAEGTAKKLEAPRNGGWFIVDLNDIVAGTISKDDPIFRQAKRDLGITTGREYAEQLRIAMREEMGVERNQPAIEAVRKQLSGEN</sequence>
<dbReference type="Pfam" id="PF13624">
    <property type="entry name" value="SurA_N_3"/>
    <property type="match status" value="1"/>
</dbReference>
<keyword evidence="3" id="KW-1003">Cell membrane</keyword>
<evidence type="ECO:0000256" key="12">
    <source>
        <dbReference type="ARBA" id="ARBA00040743"/>
    </source>
</evidence>
<evidence type="ECO:0000256" key="1">
    <source>
        <dbReference type="ARBA" id="ARBA00004382"/>
    </source>
</evidence>
<dbReference type="InterPro" id="IPR052029">
    <property type="entry name" value="PpiD_chaperone"/>
</dbReference>
<dbReference type="Gene3D" id="3.10.50.40">
    <property type="match status" value="1"/>
</dbReference>
<evidence type="ECO:0000313" key="16">
    <source>
        <dbReference type="EMBL" id="MXP14194.1"/>
    </source>
</evidence>
<evidence type="ECO:0000313" key="17">
    <source>
        <dbReference type="Proteomes" id="UP000473531"/>
    </source>
</evidence>
<evidence type="ECO:0000256" key="6">
    <source>
        <dbReference type="ARBA" id="ARBA00022989"/>
    </source>
</evidence>
<keyword evidence="8" id="KW-0143">Chaperone</keyword>
<dbReference type="SUPFAM" id="SSF54534">
    <property type="entry name" value="FKBP-like"/>
    <property type="match status" value="1"/>
</dbReference>
<dbReference type="InterPro" id="IPR000297">
    <property type="entry name" value="PPIase_PpiC"/>
</dbReference>
<organism evidence="16 17">
    <name type="scientific">Allopontixanthobacter confluentis</name>
    <dbReference type="NCBI Taxonomy" id="1849021"/>
    <lineage>
        <taxon>Bacteria</taxon>
        <taxon>Pseudomonadati</taxon>
        <taxon>Pseudomonadota</taxon>
        <taxon>Alphaproteobacteria</taxon>
        <taxon>Sphingomonadales</taxon>
        <taxon>Erythrobacteraceae</taxon>
        <taxon>Allopontixanthobacter</taxon>
    </lineage>
</organism>
<evidence type="ECO:0000256" key="2">
    <source>
        <dbReference type="ARBA" id="ARBA00018370"/>
    </source>
</evidence>
<dbReference type="PROSITE" id="PS50198">
    <property type="entry name" value="PPIC_PPIASE_2"/>
    <property type="match status" value="1"/>
</dbReference>
<evidence type="ECO:0000259" key="15">
    <source>
        <dbReference type="PROSITE" id="PS50198"/>
    </source>
</evidence>
<keyword evidence="4" id="KW-0997">Cell inner membrane</keyword>
<keyword evidence="6" id="KW-1133">Transmembrane helix</keyword>
<dbReference type="RefSeq" id="WP_160600384.1">
    <property type="nucleotide sequence ID" value="NZ_WTYU01000001.1"/>
</dbReference>
<dbReference type="SUPFAM" id="SSF109998">
    <property type="entry name" value="Triger factor/SurA peptide-binding domain-like"/>
    <property type="match status" value="1"/>
</dbReference>
<comment type="subcellular location">
    <subcellularLocation>
        <location evidence="1">Cell inner membrane</location>
        <topology evidence="1">Single-pass type II membrane protein</topology>
        <orientation evidence="1">Periplasmic side</orientation>
    </subcellularLocation>
</comment>
<dbReference type="Gene3D" id="1.10.4030.10">
    <property type="entry name" value="Porin chaperone SurA, peptide-binding domain"/>
    <property type="match status" value="1"/>
</dbReference>
<evidence type="ECO:0000256" key="11">
    <source>
        <dbReference type="ARBA" id="ARBA00038408"/>
    </source>
</evidence>
<dbReference type="OrthoDB" id="9768393at2"/>
<evidence type="ECO:0000256" key="5">
    <source>
        <dbReference type="ARBA" id="ARBA00022692"/>
    </source>
</evidence>
<proteinExistence type="inferred from homology"/>
<dbReference type="InterPro" id="IPR046357">
    <property type="entry name" value="PPIase_dom_sf"/>
</dbReference>
<dbReference type="PANTHER" id="PTHR47529">
    <property type="entry name" value="PEPTIDYL-PROLYL CIS-TRANS ISOMERASE D"/>
    <property type="match status" value="1"/>
</dbReference>
<keyword evidence="5" id="KW-0812">Transmembrane</keyword>
<gene>
    <name evidence="16" type="ORF">GRI44_05460</name>
</gene>
<reference evidence="16 17" key="1">
    <citation type="submission" date="2019-12" db="EMBL/GenBank/DDBJ databases">
        <title>Genomic-based taxomic classification of the family Erythrobacteraceae.</title>
        <authorList>
            <person name="Xu L."/>
        </authorList>
    </citation>
    <scope>NUCLEOTIDE SEQUENCE [LARGE SCALE GENOMIC DNA]</scope>
    <source>
        <strain evidence="16 17">KCTC 52259</strain>
    </source>
</reference>
<evidence type="ECO:0000256" key="4">
    <source>
        <dbReference type="ARBA" id="ARBA00022519"/>
    </source>
</evidence>
<evidence type="ECO:0000256" key="14">
    <source>
        <dbReference type="PROSITE-ProRule" id="PRU00278"/>
    </source>
</evidence>
<evidence type="ECO:0000256" key="13">
    <source>
        <dbReference type="ARBA" id="ARBA00042775"/>
    </source>
</evidence>
<keyword evidence="17" id="KW-1185">Reference proteome</keyword>
<keyword evidence="14 16" id="KW-0413">Isomerase</keyword>